<gene>
    <name evidence="6" type="ORF">TresaDRAFT_1882</name>
</gene>
<dbReference type="PROSITE" id="PS00198">
    <property type="entry name" value="4FE4S_FER_1"/>
    <property type="match status" value="2"/>
</dbReference>
<feature type="domain" description="4Fe-4S ferredoxin-type" evidence="5">
    <location>
        <begin position="5"/>
        <end position="34"/>
    </location>
</feature>
<keyword evidence="3" id="KW-0408">Iron</keyword>
<dbReference type="GO" id="GO:0046872">
    <property type="term" value="F:metal ion binding"/>
    <property type="evidence" value="ECO:0007669"/>
    <property type="project" value="UniProtKB-KW"/>
</dbReference>
<keyword evidence="2" id="KW-0479">Metal-binding</keyword>
<evidence type="ECO:0000256" key="2">
    <source>
        <dbReference type="ARBA" id="ARBA00022723"/>
    </source>
</evidence>
<name>H7EIF1_9SPIR</name>
<dbReference type="SUPFAM" id="SSF54862">
    <property type="entry name" value="4Fe-4S ferredoxins"/>
    <property type="match status" value="1"/>
</dbReference>
<comment type="caution">
    <text evidence="6">The sequence shown here is derived from an EMBL/GenBank/DDBJ whole genome shotgun (WGS) entry which is preliminary data.</text>
</comment>
<dbReference type="eggNOG" id="COG2768">
    <property type="taxonomic scope" value="Bacteria"/>
</dbReference>
<dbReference type="InterPro" id="IPR017900">
    <property type="entry name" value="4Fe4S_Fe_S_CS"/>
</dbReference>
<dbReference type="RefSeq" id="WP_002702709.1">
    <property type="nucleotide sequence ID" value="NZ_AGRW01000036.1"/>
</dbReference>
<dbReference type="Proteomes" id="UP000003571">
    <property type="component" value="Unassembled WGS sequence"/>
</dbReference>
<evidence type="ECO:0000256" key="3">
    <source>
        <dbReference type="ARBA" id="ARBA00023004"/>
    </source>
</evidence>
<organism evidence="6 7">
    <name type="scientific">Treponema saccharophilum DSM 2985</name>
    <dbReference type="NCBI Taxonomy" id="907348"/>
    <lineage>
        <taxon>Bacteria</taxon>
        <taxon>Pseudomonadati</taxon>
        <taxon>Spirochaetota</taxon>
        <taxon>Spirochaetia</taxon>
        <taxon>Spirochaetales</taxon>
        <taxon>Treponemataceae</taxon>
        <taxon>Treponema</taxon>
    </lineage>
</organism>
<feature type="domain" description="4Fe-4S ferredoxin-type" evidence="5">
    <location>
        <begin position="35"/>
        <end position="64"/>
    </location>
</feature>
<dbReference type="GO" id="GO:0051539">
    <property type="term" value="F:4 iron, 4 sulfur cluster binding"/>
    <property type="evidence" value="ECO:0007669"/>
    <property type="project" value="UniProtKB-KW"/>
</dbReference>
<dbReference type="PATRIC" id="fig|907348.3.peg.593"/>
<dbReference type="InterPro" id="IPR017896">
    <property type="entry name" value="4Fe4S_Fe-S-bd"/>
</dbReference>
<keyword evidence="7" id="KW-1185">Reference proteome</keyword>
<dbReference type="Pfam" id="PF14697">
    <property type="entry name" value="Fer4_21"/>
    <property type="match status" value="1"/>
</dbReference>
<sequence length="68" mass="6674">MANRKTAFVDVSHCAACGACAAVCPRGAISVIGGCFAQVDSEKCVGCGLCARTCPAGTITASYAGGRS</sequence>
<keyword evidence="1" id="KW-0004">4Fe-4S</keyword>
<dbReference type="PANTHER" id="PTHR43687">
    <property type="entry name" value="ADENYLYLSULFATE REDUCTASE, BETA SUBUNIT"/>
    <property type="match status" value="1"/>
</dbReference>
<dbReference type="PROSITE" id="PS51379">
    <property type="entry name" value="4FE4S_FER_2"/>
    <property type="match status" value="2"/>
</dbReference>
<evidence type="ECO:0000256" key="4">
    <source>
        <dbReference type="ARBA" id="ARBA00023014"/>
    </source>
</evidence>
<dbReference type="PANTHER" id="PTHR43687:SF1">
    <property type="entry name" value="FERREDOXIN III"/>
    <property type="match status" value="1"/>
</dbReference>
<evidence type="ECO:0000256" key="1">
    <source>
        <dbReference type="ARBA" id="ARBA00022485"/>
    </source>
</evidence>
<keyword evidence="4" id="KW-0411">Iron-sulfur</keyword>
<protein>
    <submittedName>
        <fullName evidence="6">4Fe-4S ferredoxin, iron-sulfur binding</fullName>
    </submittedName>
</protein>
<accession>H7EIF1</accession>
<reference evidence="6 7" key="1">
    <citation type="submission" date="2011-09" db="EMBL/GenBank/DDBJ databases">
        <title>The draft genome of Treponema saccharophilum DSM 2985.</title>
        <authorList>
            <consortium name="US DOE Joint Genome Institute (JGI-PGF)"/>
            <person name="Lucas S."/>
            <person name="Copeland A."/>
            <person name="Lapidus A."/>
            <person name="Glavina del Rio T."/>
            <person name="Dalin E."/>
            <person name="Tice H."/>
            <person name="Bruce D."/>
            <person name="Goodwin L."/>
            <person name="Pitluck S."/>
            <person name="Peters L."/>
            <person name="Kyrpides N."/>
            <person name="Mavromatis K."/>
            <person name="Ivanova N."/>
            <person name="Markowitz V."/>
            <person name="Cheng J.-F."/>
            <person name="Hugenholtz P."/>
            <person name="Woyke T."/>
            <person name="Wu D."/>
            <person name="Gronow S."/>
            <person name="Wellnitz S."/>
            <person name="Brambilla E."/>
            <person name="Klenk H.-P."/>
            <person name="Eisen J.A."/>
        </authorList>
    </citation>
    <scope>NUCLEOTIDE SEQUENCE [LARGE SCALE GENOMIC DNA]</scope>
    <source>
        <strain evidence="6 7">DSM 2985</strain>
    </source>
</reference>
<evidence type="ECO:0000313" key="7">
    <source>
        <dbReference type="Proteomes" id="UP000003571"/>
    </source>
</evidence>
<evidence type="ECO:0000313" key="6">
    <source>
        <dbReference type="EMBL" id="EIC02602.1"/>
    </source>
</evidence>
<dbReference type="EMBL" id="AGRW01000036">
    <property type="protein sequence ID" value="EIC02602.1"/>
    <property type="molecule type" value="Genomic_DNA"/>
</dbReference>
<dbReference type="Gene3D" id="3.30.70.20">
    <property type="match status" value="2"/>
</dbReference>
<proteinExistence type="predicted"/>
<evidence type="ECO:0000259" key="5">
    <source>
        <dbReference type="PROSITE" id="PS51379"/>
    </source>
</evidence>
<dbReference type="AlphaFoldDB" id="H7EIF1"/>
<dbReference type="InterPro" id="IPR050572">
    <property type="entry name" value="Fe-S_Ferredoxin"/>
</dbReference>
<dbReference type="OrthoDB" id="5421405at2"/>
<dbReference type="STRING" id="907348.TresaDRAFT_1882"/>